<reference evidence="2 3" key="1">
    <citation type="submission" date="2020-10" db="EMBL/GenBank/DDBJ databases">
        <title>Mucilaginibacter mali sp. nov., isolated from rhizosphere soil of apple orchard.</title>
        <authorList>
            <person name="Lee J.-S."/>
            <person name="Kim H.S."/>
            <person name="Kim J.-S."/>
        </authorList>
    </citation>
    <scope>NUCLEOTIDE SEQUENCE [LARGE SCALE GENOMIC DNA]</scope>
    <source>
        <strain evidence="2 3">KCTC 23157</strain>
    </source>
</reference>
<evidence type="ECO:0000256" key="1">
    <source>
        <dbReference type="SAM" id="SignalP"/>
    </source>
</evidence>
<sequence length="232" mass="25310">MKVILLFLSCFIALGANAQDTIKKSKSVGKFDEQFMVLKSDKNIRQGSYKLFAEKKIVASGNYEKGKKVGIWSFYDNDVLEQQYDYTNNKLISEVPQKNIVCEIDDAQSGDVIKKAVIVGGYNGFKFMVASAKFDEEALGSGINKLTHVVSLDANGKITSWSASVTNNDGVKIIHPDYSVLPDDAALFLPATLNGQKTACTVTIRMMQAGESNDIAVPEGIKVHTGKKKGKS</sequence>
<dbReference type="Proteomes" id="UP000632774">
    <property type="component" value="Unassembled WGS sequence"/>
</dbReference>
<evidence type="ECO:0000313" key="2">
    <source>
        <dbReference type="EMBL" id="MBE9666069.1"/>
    </source>
</evidence>
<keyword evidence="3" id="KW-1185">Reference proteome</keyword>
<dbReference type="EMBL" id="JADFFM010000001">
    <property type="protein sequence ID" value="MBE9666069.1"/>
    <property type="molecule type" value="Genomic_DNA"/>
</dbReference>
<dbReference type="SUPFAM" id="SSF82185">
    <property type="entry name" value="Histone H3 K4-specific methyltransferase SET7/9 N-terminal domain"/>
    <property type="match status" value="1"/>
</dbReference>
<evidence type="ECO:0008006" key="4">
    <source>
        <dbReference type="Google" id="ProtNLM"/>
    </source>
</evidence>
<feature type="signal peptide" evidence="1">
    <location>
        <begin position="1"/>
        <end position="18"/>
    </location>
</feature>
<accession>A0ABR9XG68</accession>
<feature type="chain" id="PRO_5045087508" description="MORN repeat protein" evidence="1">
    <location>
        <begin position="19"/>
        <end position="232"/>
    </location>
</feature>
<name>A0ABR9XG68_9SPHI</name>
<proteinExistence type="predicted"/>
<dbReference type="RefSeq" id="WP_194105441.1">
    <property type="nucleotide sequence ID" value="NZ_JADFFM010000001.1"/>
</dbReference>
<protein>
    <recommendedName>
        <fullName evidence="4">MORN repeat protein</fullName>
    </recommendedName>
</protein>
<gene>
    <name evidence="2" type="ORF">IRJ18_06825</name>
</gene>
<organism evidence="2 3">
    <name type="scientific">Mucilaginibacter boryungensis</name>
    <dbReference type="NCBI Taxonomy" id="768480"/>
    <lineage>
        <taxon>Bacteria</taxon>
        <taxon>Pseudomonadati</taxon>
        <taxon>Bacteroidota</taxon>
        <taxon>Sphingobacteriia</taxon>
        <taxon>Sphingobacteriales</taxon>
        <taxon>Sphingobacteriaceae</taxon>
        <taxon>Mucilaginibacter</taxon>
    </lineage>
</organism>
<keyword evidence="1" id="KW-0732">Signal</keyword>
<comment type="caution">
    <text evidence="2">The sequence shown here is derived from an EMBL/GenBank/DDBJ whole genome shotgun (WGS) entry which is preliminary data.</text>
</comment>
<evidence type="ECO:0000313" key="3">
    <source>
        <dbReference type="Proteomes" id="UP000632774"/>
    </source>
</evidence>